<dbReference type="Proteomes" id="UP000245884">
    <property type="component" value="Unassembled WGS sequence"/>
</dbReference>
<name>A0A316UM64_9BASI</name>
<sequence length="102" mass="11577">MSSSTPRLDLNRPRPIFLGWTALIFVAGFGYYYAKQSNLAHYPRGASRSNTWRAALRLWTRRHAGSQSRAMGERMSLRKGGSTYNRGIDRLARHFATTSLSL</sequence>
<accession>A0A316UM64</accession>
<keyword evidence="1" id="KW-0472">Membrane</keyword>
<keyword evidence="3" id="KW-1185">Reference proteome</keyword>
<dbReference type="AlphaFoldDB" id="A0A316UM64"/>
<gene>
    <name evidence="2" type="ORF">BDZ90DRAFT_53743</name>
</gene>
<protein>
    <submittedName>
        <fullName evidence="2">Uncharacterized protein</fullName>
    </submittedName>
</protein>
<evidence type="ECO:0000313" key="3">
    <source>
        <dbReference type="Proteomes" id="UP000245884"/>
    </source>
</evidence>
<reference evidence="2 3" key="1">
    <citation type="journal article" date="2018" name="Mol. Biol. Evol.">
        <title>Broad Genomic Sampling Reveals a Smut Pathogenic Ancestry of the Fungal Clade Ustilaginomycotina.</title>
        <authorList>
            <person name="Kijpornyongpan T."/>
            <person name="Mondo S.J."/>
            <person name="Barry K."/>
            <person name="Sandor L."/>
            <person name="Lee J."/>
            <person name="Lipzen A."/>
            <person name="Pangilinan J."/>
            <person name="LaButti K."/>
            <person name="Hainaut M."/>
            <person name="Henrissat B."/>
            <person name="Grigoriev I.V."/>
            <person name="Spatafora J.W."/>
            <person name="Aime M.C."/>
        </authorList>
    </citation>
    <scope>NUCLEOTIDE SEQUENCE [LARGE SCALE GENOMIC DNA]</scope>
    <source>
        <strain evidence="2 3">MCA 5214</strain>
    </source>
</reference>
<dbReference type="GeneID" id="37031482"/>
<feature type="transmembrane region" description="Helical" evidence="1">
    <location>
        <begin position="16"/>
        <end position="34"/>
    </location>
</feature>
<evidence type="ECO:0000256" key="1">
    <source>
        <dbReference type="SAM" id="Phobius"/>
    </source>
</evidence>
<organism evidence="2 3">
    <name type="scientific">Jaminaea rosea</name>
    <dbReference type="NCBI Taxonomy" id="1569628"/>
    <lineage>
        <taxon>Eukaryota</taxon>
        <taxon>Fungi</taxon>
        <taxon>Dikarya</taxon>
        <taxon>Basidiomycota</taxon>
        <taxon>Ustilaginomycotina</taxon>
        <taxon>Exobasidiomycetes</taxon>
        <taxon>Microstromatales</taxon>
        <taxon>Microstromatales incertae sedis</taxon>
        <taxon>Jaminaea</taxon>
    </lineage>
</organism>
<keyword evidence="1" id="KW-0812">Transmembrane</keyword>
<evidence type="ECO:0000313" key="2">
    <source>
        <dbReference type="EMBL" id="PWN25908.1"/>
    </source>
</evidence>
<proteinExistence type="predicted"/>
<dbReference type="EMBL" id="KZ819673">
    <property type="protein sequence ID" value="PWN25908.1"/>
    <property type="molecule type" value="Genomic_DNA"/>
</dbReference>
<dbReference type="RefSeq" id="XP_025360520.1">
    <property type="nucleotide sequence ID" value="XM_025509659.1"/>
</dbReference>
<keyword evidence="1" id="KW-1133">Transmembrane helix</keyword>
<dbReference type="OrthoDB" id="2551977at2759"/>